<dbReference type="RefSeq" id="WP_095414546.1">
    <property type="nucleotide sequence ID" value="NZ_CP018477.1"/>
</dbReference>
<dbReference type="EMBL" id="CP018477">
    <property type="protein sequence ID" value="ASV74139.1"/>
    <property type="molecule type" value="Genomic_DNA"/>
</dbReference>
<dbReference type="Gene3D" id="1.10.10.60">
    <property type="entry name" value="Homeodomain-like"/>
    <property type="match status" value="1"/>
</dbReference>
<dbReference type="AlphaFoldDB" id="A0A286RDV3"/>
<dbReference type="OrthoDB" id="2199833at2"/>
<evidence type="ECO:0000313" key="2">
    <source>
        <dbReference type="Proteomes" id="UP000215086"/>
    </source>
</evidence>
<organism evidence="1 2">
    <name type="scientific">Thermogutta terrifontis</name>
    <dbReference type="NCBI Taxonomy" id="1331910"/>
    <lineage>
        <taxon>Bacteria</taxon>
        <taxon>Pseudomonadati</taxon>
        <taxon>Planctomycetota</taxon>
        <taxon>Planctomycetia</taxon>
        <taxon>Pirellulales</taxon>
        <taxon>Thermoguttaceae</taxon>
        <taxon>Thermogutta</taxon>
    </lineage>
</organism>
<protein>
    <recommendedName>
        <fullName evidence="3">Homeodomain phBC6A51-type domain-containing protein</fullName>
    </recommendedName>
</protein>
<evidence type="ECO:0008006" key="3">
    <source>
        <dbReference type="Google" id="ProtNLM"/>
    </source>
</evidence>
<reference evidence="1 2" key="1">
    <citation type="journal article" name="Front. Microbiol.">
        <title>Sugar Metabolism of the First Thermophilic Planctomycete Thermogutta terrifontis: Comparative Genomic and Transcriptomic Approaches.</title>
        <authorList>
            <person name="Elcheninov A.G."/>
            <person name="Menzel P."/>
            <person name="Gudbergsdottir S.R."/>
            <person name="Slesarev A.I."/>
            <person name="Kadnikov V.V."/>
            <person name="Krogh A."/>
            <person name="Bonch-Osmolovskaya E.A."/>
            <person name="Peng X."/>
            <person name="Kublanov I.V."/>
        </authorList>
    </citation>
    <scope>NUCLEOTIDE SEQUENCE [LARGE SCALE GENOMIC DNA]</scope>
    <source>
        <strain evidence="1 2">R1</strain>
    </source>
</reference>
<gene>
    <name evidence="1" type="ORF">THTE_1537</name>
</gene>
<keyword evidence="2" id="KW-1185">Reference proteome</keyword>
<dbReference type="Pfam" id="PF13384">
    <property type="entry name" value="HTH_23"/>
    <property type="match status" value="1"/>
</dbReference>
<evidence type="ECO:0000313" key="1">
    <source>
        <dbReference type="EMBL" id="ASV74139.1"/>
    </source>
</evidence>
<proteinExistence type="predicted"/>
<dbReference type="Proteomes" id="UP000215086">
    <property type="component" value="Chromosome"/>
</dbReference>
<sequence>MSVLLFLRSVLAKVAGYDKENDFERRTARGKSAPGGRVRRVVNSEGRRLKDGRDDGRLRTKVNAMPKSDKTRQLRIAQRNAIELLLAGKTDQEVAEAVGVSRQTVTVWRNRDALFQTALEVRRKEIWGAHVERLRQIAGRAVEVLEADLLQEEDRRLRQSAAVHVLKCVGLYGANLDPKTETPGYPFSRWSDEQVEKALRRYWGERGNQQAGG</sequence>
<name>A0A286RDV3_9BACT</name>
<accession>A0A286RDV3</accession>
<dbReference type="KEGG" id="ttf:THTE_1537"/>